<gene>
    <name evidence="3" type="ORF">DNTS_034116</name>
</gene>
<protein>
    <recommendedName>
        <fullName evidence="5">Coiled-coil domain-containing protein 152</fullName>
    </recommendedName>
</protein>
<dbReference type="OrthoDB" id="193931at2759"/>
<evidence type="ECO:0000313" key="4">
    <source>
        <dbReference type="Proteomes" id="UP000316079"/>
    </source>
</evidence>
<evidence type="ECO:0000313" key="3">
    <source>
        <dbReference type="EMBL" id="TRY97872.1"/>
    </source>
</evidence>
<proteinExistence type="predicted"/>
<dbReference type="EMBL" id="SRMA01025203">
    <property type="protein sequence ID" value="TRY97871.1"/>
    <property type="molecule type" value="Genomic_DNA"/>
</dbReference>
<organism evidence="3 4">
    <name type="scientific">Danionella cerebrum</name>
    <dbReference type="NCBI Taxonomy" id="2873325"/>
    <lineage>
        <taxon>Eukaryota</taxon>
        <taxon>Metazoa</taxon>
        <taxon>Chordata</taxon>
        <taxon>Craniata</taxon>
        <taxon>Vertebrata</taxon>
        <taxon>Euteleostomi</taxon>
        <taxon>Actinopterygii</taxon>
        <taxon>Neopterygii</taxon>
        <taxon>Teleostei</taxon>
        <taxon>Ostariophysi</taxon>
        <taxon>Cypriniformes</taxon>
        <taxon>Danionidae</taxon>
        <taxon>Danioninae</taxon>
        <taxon>Danionella</taxon>
    </lineage>
</organism>
<feature type="region of interest" description="Disordered" evidence="2">
    <location>
        <begin position="161"/>
        <end position="182"/>
    </location>
</feature>
<name>A0A553R6Q6_9TELE</name>
<dbReference type="PANTHER" id="PTHR35253">
    <property type="entry name" value="COILED-COIL DOMAIN-CONTAINING PROTEIN 152"/>
    <property type="match status" value="1"/>
</dbReference>
<feature type="coiled-coil region" evidence="1">
    <location>
        <begin position="186"/>
        <end position="213"/>
    </location>
</feature>
<reference evidence="3 4" key="1">
    <citation type="journal article" date="2019" name="Sci. Data">
        <title>Hybrid genome assembly and annotation of Danionella translucida.</title>
        <authorList>
            <person name="Kadobianskyi M."/>
            <person name="Schulze L."/>
            <person name="Schuelke M."/>
            <person name="Judkewitz B."/>
        </authorList>
    </citation>
    <scope>NUCLEOTIDE SEQUENCE [LARGE SCALE GENOMIC DNA]</scope>
    <source>
        <strain evidence="3 4">Bolton</strain>
    </source>
</reference>
<dbReference type="Proteomes" id="UP000316079">
    <property type="component" value="Unassembled WGS sequence"/>
</dbReference>
<dbReference type="InterPro" id="IPR038827">
    <property type="entry name" value="CCDC152"/>
</dbReference>
<feature type="coiled-coil region" evidence="1">
    <location>
        <begin position="37"/>
        <end position="155"/>
    </location>
</feature>
<comment type="caution">
    <text evidence="3">The sequence shown here is derived from an EMBL/GenBank/DDBJ whole genome shotgun (WGS) entry which is preliminary data.</text>
</comment>
<dbReference type="PANTHER" id="PTHR35253:SF1">
    <property type="entry name" value="COILED-COIL DOMAIN-CONTAINING PROTEIN 152"/>
    <property type="match status" value="1"/>
</dbReference>
<sequence length="228" mass="27001">MKNRTAVDLTKLVKDFILLEHKITEAKGENGILELRLDETNRLLKIAQNKENQLTEVENERLKTEAVQMKKENEGQLEQSKIHLQALAAEKRALHDQHQREMEDHAEETHRKLNAKDSELKTTCERYECALEEMRNQMREKEKEKQSQLLKLQMEFGAKLARAQSMSMKSQTQAQASSPRPQNIFKRKLQFIQEEKNKEIEALRQRVWELEQHSLHSTVESRLKRRKH</sequence>
<dbReference type="EMBL" id="SRMA01025203">
    <property type="protein sequence ID" value="TRY97872.1"/>
    <property type="molecule type" value="Genomic_DNA"/>
</dbReference>
<evidence type="ECO:0000256" key="1">
    <source>
        <dbReference type="SAM" id="Coils"/>
    </source>
</evidence>
<accession>A0A553R6Q6</accession>
<keyword evidence="1" id="KW-0175">Coiled coil</keyword>
<evidence type="ECO:0008006" key="5">
    <source>
        <dbReference type="Google" id="ProtNLM"/>
    </source>
</evidence>
<keyword evidence="4" id="KW-1185">Reference proteome</keyword>
<feature type="compositionally biased region" description="Polar residues" evidence="2">
    <location>
        <begin position="164"/>
        <end position="181"/>
    </location>
</feature>
<dbReference type="AlphaFoldDB" id="A0A553R6Q6"/>
<reference evidence="3" key="2">
    <citation type="submission" date="2019-04" db="EMBL/GenBank/DDBJ databases">
        <authorList>
            <person name="Kadobianskyi M."/>
            <person name="Schulze L."/>
            <person name="Schuelke M."/>
            <person name="Judkewitz B."/>
        </authorList>
    </citation>
    <scope>NUCLEOTIDE SEQUENCE</scope>
    <source>
        <strain evidence="3">Bolton</strain>
        <tissue evidence="3">Whole-body</tissue>
    </source>
</reference>
<evidence type="ECO:0000256" key="2">
    <source>
        <dbReference type="SAM" id="MobiDB-lite"/>
    </source>
</evidence>